<feature type="region of interest" description="Disordered" evidence="1">
    <location>
        <begin position="85"/>
        <end position="104"/>
    </location>
</feature>
<evidence type="ECO:0000313" key="3">
    <source>
        <dbReference type="Proteomes" id="UP000095746"/>
    </source>
</evidence>
<organism evidence="2 3">
    <name type="scientific">Flavonifractor plautii</name>
    <name type="common">Fusobacterium plautii</name>
    <dbReference type="NCBI Taxonomy" id="292800"/>
    <lineage>
        <taxon>Bacteria</taxon>
        <taxon>Bacillati</taxon>
        <taxon>Bacillota</taxon>
        <taxon>Clostridia</taxon>
        <taxon>Eubacteriales</taxon>
        <taxon>Oscillospiraceae</taxon>
        <taxon>Flavonifractor</taxon>
    </lineage>
</organism>
<reference evidence="2 3" key="1">
    <citation type="submission" date="2015-09" db="EMBL/GenBank/DDBJ databases">
        <authorList>
            <consortium name="Pathogen Informatics"/>
        </authorList>
    </citation>
    <scope>NUCLEOTIDE SEQUENCE [LARGE SCALE GENOMIC DNA]</scope>
    <source>
        <strain evidence="2 3">2789STDY5608854</strain>
    </source>
</reference>
<feature type="compositionally biased region" description="Basic residues" evidence="1">
    <location>
        <begin position="94"/>
        <end position="104"/>
    </location>
</feature>
<gene>
    <name evidence="2" type="ORF">ERS852411_03363</name>
</gene>
<dbReference type="EMBL" id="CYZT01000422">
    <property type="protein sequence ID" value="CUP61234.1"/>
    <property type="molecule type" value="Genomic_DNA"/>
</dbReference>
<accession>A0A174PJ63</accession>
<evidence type="ECO:0000256" key="1">
    <source>
        <dbReference type="SAM" id="MobiDB-lite"/>
    </source>
</evidence>
<name>A0A174PJ63_FLAPL</name>
<dbReference type="Proteomes" id="UP000095746">
    <property type="component" value="Unassembled WGS sequence"/>
</dbReference>
<dbReference type="AlphaFoldDB" id="A0A174PJ63"/>
<protein>
    <submittedName>
        <fullName evidence="2">Uncharacterized protein</fullName>
    </submittedName>
</protein>
<evidence type="ECO:0000313" key="2">
    <source>
        <dbReference type="EMBL" id="CUP61234.1"/>
    </source>
</evidence>
<proteinExistence type="predicted"/>
<sequence>MQASPRSTGATATLMLTPPALTTRAGWGAFSFRQRAKGRKGYTAPAGRCRASPQGMPVISSSLRLQAKTSPRSLTPTIPSSRISMSISNWLSSRRPRANTRSKL</sequence>